<feature type="chain" id="PRO_5039312262" description="DUF4097 domain-containing protein" evidence="1">
    <location>
        <begin position="20"/>
        <end position="191"/>
    </location>
</feature>
<evidence type="ECO:0000256" key="1">
    <source>
        <dbReference type="SAM" id="SignalP"/>
    </source>
</evidence>
<evidence type="ECO:0000313" key="3">
    <source>
        <dbReference type="EMBL" id="OUN43603.1"/>
    </source>
</evidence>
<protein>
    <recommendedName>
        <fullName evidence="2">DUF4097 domain-containing protein</fullName>
    </recommendedName>
</protein>
<comment type="caution">
    <text evidence="3">The sequence shown here is derived from an EMBL/GenBank/DDBJ whole genome shotgun (WGS) entry which is preliminary data.</text>
</comment>
<dbReference type="Gene3D" id="2.160.20.120">
    <property type="match status" value="1"/>
</dbReference>
<dbReference type="PROSITE" id="PS51257">
    <property type="entry name" value="PROKAR_LIPOPROTEIN"/>
    <property type="match status" value="1"/>
</dbReference>
<evidence type="ECO:0000313" key="4">
    <source>
        <dbReference type="Proteomes" id="UP000195455"/>
    </source>
</evidence>
<dbReference type="EMBL" id="NFHM01000008">
    <property type="protein sequence ID" value="OUN43603.1"/>
    <property type="molecule type" value="Genomic_DNA"/>
</dbReference>
<dbReference type="AlphaFoldDB" id="A0A1Y3U490"/>
<feature type="domain" description="DUF4097" evidence="2">
    <location>
        <begin position="41"/>
        <end position="188"/>
    </location>
</feature>
<name>A0A1Y3U490_9FIRM</name>
<reference evidence="4" key="1">
    <citation type="submission" date="2017-04" db="EMBL/GenBank/DDBJ databases">
        <title>Function of individual gut microbiota members based on whole genome sequencing of pure cultures obtained from chicken caecum.</title>
        <authorList>
            <person name="Medvecky M."/>
            <person name="Cejkova D."/>
            <person name="Polansky O."/>
            <person name="Karasova D."/>
            <person name="Kubasova T."/>
            <person name="Cizek A."/>
            <person name="Rychlik I."/>
        </authorList>
    </citation>
    <scope>NUCLEOTIDE SEQUENCE [LARGE SCALE GENOMIC DNA]</scope>
    <source>
        <strain evidence="4">An75</strain>
    </source>
</reference>
<dbReference type="Pfam" id="PF13349">
    <property type="entry name" value="DUF4097"/>
    <property type="match status" value="1"/>
</dbReference>
<evidence type="ECO:0000259" key="2">
    <source>
        <dbReference type="Pfam" id="PF13349"/>
    </source>
</evidence>
<organism evidence="3 4">
    <name type="scientific">Anaerotignum lactatifermentans</name>
    <dbReference type="NCBI Taxonomy" id="160404"/>
    <lineage>
        <taxon>Bacteria</taxon>
        <taxon>Bacillati</taxon>
        <taxon>Bacillota</taxon>
        <taxon>Clostridia</taxon>
        <taxon>Lachnospirales</taxon>
        <taxon>Anaerotignaceae</taxon>
        <taxon>Anaerotignum</taxon>
    </lineage>
</organism>
<dbReference type="InterPro" id="IPR025164">
    <property type="entry name" value="Toastrack_DUF4097"/>
</dbReference>
<keyword evidence="1" id="KW-0732">Signal</keyword>
<sequence length="191" mass="21185">MMRKIFLGILLVASMGILSGCLVTDNHDEYERQQFRSTEEISEISVTDSSTNYTLQISDTEELLVEYSDSPTQSWYNIDVADGTLKIEKTQGTVGVEENSVIITLPEKEYQSIAIETSNGDITFENVFSDKYKCSVENGDITGTLNGSEADYLIVVKTENGDSNLKDNVIESSKSIEFNVKNGDVDISFSE</sequence>
<dbReference type="RefSeq" id="WP_087989203.1">
    <property type="nucleotide sequence ID" value="NZ_NFHM01000008.1"/>
</dbReference>
<accession>A0A1Y3U490</accession>
<gene>
    <name evidence="3" type="ORF">B5G26_07095</name>
</gene>
<dbReference type="Proteomes" id="UP000195455">
    <property type="component" value="Unassembled WGS sequence"/>
</dbReference>
<proteinExistence type="predicted"/>
<feature type="signal peptide" evidence="1">
    <location>
        <begin position="1"/>
        <end position="19"/>
    </location>
</feature>